<evidence type="ECO:0000256" key="1">
    <source>
        <dbReference type="SAM" id="MobiDB-lite"/>
    </source>
</evidence>
<protein>
    <submittedName>
        <fullName evidence="2">Uncharacterized protein</fullName>
    </submittedName>
</protein>
<dbReference type="AlphaFoldDB" id="A0AAD4B9Y9"/>
<reference evidence="2" key="2">
    <citation type="journal article" date="2020" name="Nat. Commun.">
        <title>Large-scale genome sequencing of mycorrhizal fungi provides insights into the early evolution of symbiotic traits.</title>
        <authorList>
            <person name="Miyauchi S."/>
            <person name="Kiss E."/>
            <person name="Kuo A."/>
            <person name="Drula E."/>
            <person name="Kohler A."/>
            <person name="Sanchez-Garcia M."/>
            <person name="Morin E."/>
            <person name="Andreopoulos B."/>
            <person name="Barry K.W."/>
            <person name="Bonito G."/>
            <person name="Buee M."/>
            <person name="Carver A."/>
            <person name="Chen C."/>
            <person name="Cichocki N."/>
            <person name="Clum A."/>
            <person name="Culley D."/>
            <person name="Crous P.W."/>
            <person name="Fauchery L."/>
            <person name="Girlanda M."/>
            <person name="Hayes R.D."/>
            <person name="Keri Z."/>
            <person name="LaButti K."/>
            <person name="Lipzen A."/>
            <person name="Lombard V."/>
            <person name="Magnuson J."/>
            <person name="Maillard F."/>
            <person name="Murat C."/>
            <person name="Nolan M."/>
            <person name="Ohm R.A."/>
            <person name="Pangilinan J."/>
            <person name="Pereira M.F."/>
            <person name="Perotto S."/>
            <person name="Peter M."/>
            <person name="Pfister S."/>
            <person name="Riley R."/>
            <person name="Sitrit Y."/>
            <person name="Stielow J.B."/>
            <person name="Szollosi G."/>
            <person name="Zifcakova L."/>
            <person name="Stursova M."/>
            <person name="Spatafora J.W."/>
            <person name="Tedersoo L."/>
            <person name="Vaario L.M."/>
            <person name="Yamada A."/>
            <person name="Yan M."/>
            <person name="Wang P."/>
            <person name="Xu J."/>
            <person name="Bruns T."/>
            <person name="Baldrian P."/>
            <person name="Vilgalys R."/>
            <person name="Dunand C."/>
            <person name="Henrissat B."/>
            <person name="Grigoriev I.V."/>
            <person name="Hibbett D."/>
            <person name="Nagy L.G."/>
            <person name="Martin F.M."/>
        </authorList>
    </citation>
    <scope>NUCLEOTIDE SEQUENCE</scope>
    <source>
        <strain evidence="2">BED1</strain>
    </source>
</reference>
<feature type="compositionally biased region" description="Polar residues" evidence="1">
    <location>
        <begin position="18"/>
        <end position="33"/>
    </location>
</feature>
<comment type="caution">
    <text evidence="2">The sequence shown here is derived from an EMBL/GenBank/DDBJ whole genome shotgun (WGS) entry which is preliminary data.</text>
</comment>
<organism evidence="2 3">
    <name type="scientific">Boletus edulis BED1</name>
    <dbReference type="NCBI Taxonomy" id="1328754"/>
    <lineage>
        <taxon>Eukaryota</taxon>
        <taxon>Fungi</taxon>
        <taxon>Dikarya</taxon>
        <taxon>Basidiomycota</taxon>
        <taxon>Agaricomycotina</taxon>
        <taxon>Agaricomycetes</taxon>
        <taxon>Agaricomycetidae</taxon>
        <taxon>Boletales</taxon>
        <taxon>Boletineae</taxon>
        <taxon>Boletaceae</taxon>
        <taxon>Boletoideae</taxon>
        <taxon>Boletus</taxon>
    </lineage>
</organism>
<name>A0AAD4B9Y9_BOLED</name>
<gene>
    <name evidence="2" type="ORF">L210DRAFT_954414</name>
</gene>
<feature type="region of interest" description="Disordered" evidence="1">
    <location>
        <begin position="90"/>
        <end position="109"/>
    </location>
</feature>
<evidence type="ECO:0000313" key="2">
    <source>
        <dbReference type="EMBL" id="KAF8414378.1"/>
    </source>
</evidence>
<feature type="non-terminal residue" evidence="2">
    <location>
        <position position="129"/>
    </location>
</feature>
<proteinExistence type="predicted"/>
<accession>A0AAD4B9Y9</accession>
<dbReference type="Proteomes" id="UP001194468">
    <property type="component" value="Unassembled WGS sequence"/>
</dbReference>
<feature type="region of interest" description="Disordered" evidence="1">
    <location>
        <begin position="1"/>
        <end position="36"/>
    </location>
</feature>
<dbReference type="EMBL" id="WHUW01000565">
    <property type="protein sequence ID" value="KAF8414378.1"/>
    <property type="molecule type" value="Genomic_DNA"/>
</dbReference>
<sequence length="129" mass="14061">MPALRTRDTPSQRKSHRSSSQDPDLTIHSTVQPPSLAIISPTSRAISFPFNQTETSPYASPTSSLFEPDLRKLTISQQWKALSRGASVLGGASKGKEGRSTSRCTPITSIHPREARIARERKGSMAMKA</sequence>
<keyword evidence="3" id="KW-1185">Reference proteome</keyword>
<reference evidence="2" key="1">
    <citation type="submission" date="2019-10" db="EMBL/GenBank/DDBJ databases">
        <authorList>
            <consortium name="DOE Joint Genome Institute"/>
            <person name="Kuo A."/>
            <person name="Miyauchi S."/>
            <person name="Kiss E."/>
            <person name="Drula E."/>
            <person name="Kohler A."/>
            <person name="Sanchez-Garcia M."/>
            <person name="Andreopoulos B."/>
            <person name="Barry K.W."/>
            <person name="Bonito G."/>
            <person name="Buee M."/>
            <person name="Carver A."/>
            <person name="Chen C."/>
            <person name="Cichocki N."/>
            <person name="Clum A."/>
            <person name="Culley D."/>
            <person name="Crous P.W."/>
            <person name="Fauchery L."/>
            <person name="Girlanda M."/>
            <person name="Hayes R."/>
            <person name="Keri Z."/>
            <person name="LaButti K."/>
            <person name="Lipzen A."/>
            <person name="Lombard V."/>
            <person name="Magnuson J."/>
            <person name="Maillard F."/>
            <person name="Morin E."/>
            <person name="Murat C."/>
            <person name="Nolan M."/>
            <person name="Ohm R."/>
            <person name="Pangilinan J."/>
            <person name="Pereira M."/>
            <person name="Perotto S."/>
            <person name="Peter M."/>
            <person name="Riley R."/>
            <person name="Sitrit Y."/>
            <person name="Stielow B."/>
            <person name="Szollosi G."/>
            <person name="Zifcakova L."/>
            <person name="Stursova M."/>
            <person name="Spatafora J.W."/>
            <person name="Tedersoo L."/>
            <person name="Vaario L.-M."/>
            <person name="Yamada A."/>
            <person name="Yan M."/>
            <person name="Wang P."/>
            <person name="Xu J."/>
            <person name="Bruns T."/>
            <person name="Baldrian P."/>
            <person name="Vilgalys R."/>
            <person name="Henrissat B."/>
            <person name="Grigoriev I.V."/>
            <person name="Hibbett D."/>
            <person name="Nagy L.G."/>
            <person name="Martin F.M."/>
        </authorList>
    </citation>
    <scope>NUCLEOTIDE SEQUENCE</scope>
    <source>
        <strain evidence="2">BED1</strain>
    </source>
</reference>
<evidence type="ECO:0000313" key="3">
    <source>
        <dbReference type="Proteomes" id="UP001194468"/>
    </source>
</evidence>
<feature type="compositionally biased region" description="Basic and acidic residues" evidence="1">
    <location>
        <begin position="1"/>
        <end position="11"/>
    </location>
</feature>